<protein>
    <submittedName>
        <fullName evidence="2">Uncharacterized protein</fullName>
    </submittedName>
</protein>
<gene>
    <name evidence="2" type="ORF">ADK38_42555</name>
</gene>
<reference evidence="2 3" key="1">
    <citation type="submission" date="2015-07" db="EMBL/GenBank/DDBJ databases">
        <authorList>
            <person name="Ju K.-S."/>
            <person name="Doroghazi J.R."/>
            <person name="Metcalf W.W."/>
        </authorList>
    </citation>
    <scope>NUCLEOTIDE SEQUENCE [LARGE SCALE GENOMIC DNA]</scope>
    <source>
        <strain evidence="2 3">NRRL B-3589</strain>
    </source>
</reference>
<sequence>MAFLTAAASGPLGDGSLARFGPDWLLTGPFATAWTVTIAPPFALVFRWWRARRAASAAARARRGAAGRCPRGLVGRLRLRLTRRLT</sequence>
<evidence type="ECO:0000313" key="3">
    <source>
        <dbReference type="Proteomes" id="UP000037020"/>
    </source>
</evidence>
<accession>A0ABR5ITA8</accession>
<proteinExistence type="predicted"/>
<name>A0ABR5ITA8_9ACTN</name>
<keyword evidence="1" id="KW-0472">Membrane</keyword>
<dbReference type="Proteomes" id="UP000037020">
    <property type="component" value="Unassembled WGS sequence"/>
</dbReference>
<organism evidence="2 3">
    <name type="scientific">Streptomyces varsoviensis</name>
    <dbReference type="NCBI Taxonomy" id="67373"/>
    <lineage>
        <taxon>Bacteria</taxon>
        <taxon>Bacillati</taxon>
        <taxon>Actinomycetota</taxon>
        <taxon>Actinomycetes</taxon>
        <taxon>Kitasatosporales</taxon>
        <taxon>Streptomycetaceae</taxon>
        <taxon>Streptomyces</taxon>
    </lineage>
</organism>
<keyword evidence="1" id="KW-1133">Transmembrane helix</keyword>
<keyword evidence="1" id="KW-0812">Transmembrane</keyword>
<evidence type="ECO:0000313" key="2">
    <source>
        <dbReference type="EMBL" id="KOG60252.1"/>
    </source>
</evidence>
<feature type="non-terminal residue" evidence="2">
    <location>
        <position position="86"/>
    </location>
</feature>
<keyword evidence="3" id="KW-1185">Reference proteome</keyword>
<evidence type="ECO:0000256" key="1">
    <source>
        <dbReference type="SAM" id="Phobius"/>
    </source>
</evidence>
<feature type="transmembrane region" description="Helical" evidence="1">
    <location>
        <begin position="28"/>
        <end position="46"/>
    </location>
</feature>
<dbReference type="EMBL" id="LGUT01004132">
    <property type="protein sequence ID" value="KOG60252.1"/>
    <property type="molecule type" value="Genomic_DNA"/>
</dbReference>
<comment type="caution">
    <text evidence="2">The sequence shown here is derived from an EMBL/GenBank/DDBJ whole genome shotgun (WGS) entry which is preliminary data.</text>
</comment>